<feature type="region of interest" description="Disordered" evidence="1">
    <location>
        <begin position="1"/>
        <end position="46"/>
    </location>
</feature>
<sequence>MKAIIEAEQDTDNEKPVKSSRKSRRRRHRKAPEHDPDDSGGQFSDGDSELIFRELQSDIKQNLMALPDSVSPRIKEGLVAAHRKLSDYYTKFDESPFYLWASLLDPRISFIGLKQDYKDDEELLSSLNKSKEDLHDYYTRYYANAVPQQTSIELSSTSTNLNSLSGSPQKRSFTTRYKKARVSGVRNHMCSLMQ</sequence>
<dbReference type="Proteomes" id="UP000297245">
    <property type="component" value="Unassembled WGS sequence"/>
</dbReference>
<evidence type="ECO:0008006" key="4">
    <source>
        <dbReference type="Google" id="ProtNLM"/>
    </source>
</evidence>
<evidence type="ECO:0000256" key="1">
    <source>
        <dbReference type="SAM" id="MobiDB-lite"/>
    </source>
</evidence>
<dbReference type="InterPro" id="IPR012337">
    <property type="entry name" value="RNaseH-like_sf"/>
</dbReference>
<organism evidence="2 3">
    <name type="scientific">Dendrothele bispora (strain CBS 962.96)</name>
    <dbReference type="NCBI Taxonomy" id="1314807"/>
    <lineage>
        <taxon>Eukaryota</taxon>
        <taxon>Fungi</taxon>
        <taxon>Dikarya</taxon>
        <taxon>Basidiomycota</taxon>
        <taxon>Agaricomycotina</taxon>
        <taxon>Agaricomycetes</taxon>
        <taxon>Agaricomycetidae</taxon>
        <taxon>Agaricales</taxon>
        <taxon>Agaricales incertae sedis</taxon>
        <taxon>Dendrothele</taxon>
    </lineage>
</organism>
<dbReference type="EMBL" id="ML180246">
    <property type="protein sequence ID" value="THU78181.1"/>
    <property type="molecule type" value="Genomic_DNA"/>
</dbReference>
<feature type="compositionally biased region" description="Basic residues" evidence="1">
    <location>
        <begin position="18"/>
        <end position="31"/>
    </location>
</feature>
<protein>
    <recommendedName>
        <fullName evidence="4">hAT-like transposase RNase-H fold domain-containing protein</fullName>
    </recommendedName>
</protein>
<evidence type="ECO:0000313" key="3">
    <source>
        <dbReference type="Proteomes" id="UP000297245"/>
    </source>
</evidence>
<dbReference type="AlphaFoldDB" id="A0A4S8KRD6"/>
<proteinExistence type="predicted"/>
<keyword evidence="3" id="KW-1185">Reference proteome</keyword>
<name>A0A4S8KRD6_DENBC</name>
<reference evidence="2 3" key="1">
    <citation type="journal article" date="2019" name="Nat. Ecol. Evol.">
        <title>Megaphylogeny resolves global patterns of mushroom evolution.</title>
        <authorList>
            <person name="Varga T."/>
            <person name="Krizsan K."/>
            <person name="Foldi C."/>
            <person name="Dima B."/>
            <person name="Sanchez-Garcia M."/>
            <person name="Sanchez-Ramirez S."/>
            <person name="Szollosi G.J."/>
            <person name="Szarkandi J.G."/>
            <person name="Papp V."/>
            <person name="Albert L."/>
            <person name="Andreopoulos W."/>
            <person name="Angelini C."/>
            <person name="Antonin V."/>
            <person name="Barry K.W."/>
            <person name="Bougher N.L."/>
            <person name="Buchanan P."/>
            <person name="Buyck B."/>
            <person name="Bense V."/>
            <person name="Catcheside P."/>
            <person name="Chovatia M."/>
            <person name="Cooper J."/>
            <person name="Damon W."/>
            <person name="Desjardin D."/>
            <person name="Finy P."/>
            <person name="Geml J."/>
            <person name="Haridas S."/>
            <person name="Hughes K."/>
            <person name="Justo A."/>
            <person name="Karasinski D."/>
            <person name="Kautmanova I."/>
            <person name="Kiss B."/>
            <person name="Kocsube S."/>
            <person name="Kotiranta H."/>
            <person name="LaButti K.M."/>
            <person name="Lechner B.E."/>
            <person name="Liimatainen K."/>
            <person name="Lipzen A."/>
            <person name="Lukacs Z."/>
            <person name="Mihaltcheva S."/>
            <person name="Morgado L.N."/>
            <person name="Niskanen T."/>
            <person name="Noordeloos M.E."/>
            <person name="Ohm R.A."/>
            <person name="Ortiz-Santana B."/>
            <person name="Ovrebo C."/>
            <person name="Racz N."/>
            <person name="Riley R."/>
            <person name="Savchenko A."/>
            <person name="Shiryaev A."/>
            <person name="Soop K."/>
            <person name="Spirin V."/>
            <person name="Szebenyi C."/>
            <person name="Tomsovsky M."/>
            <person name="Tulloss R.E."/>
            <person name="Uehling J."/>
            <person name="Grigoriev I.V."/>
            <person name="Vagvolgyi C."/>
            <person name="Papp T."/>
            <person name="Martin F.M."/>
            <person name="Miettinen O."/>
            <person name="Hibbett D.S."/>
            <person name="Nagy L.G."/>
        </authorList>
    </citation>
    <scope>NUCLEOTIDE SEQUENCE [LARGE SCALE GENOMIC DNA]</scope>
    <source>
        <strain evidence="2 3">CBS 962.96</strain>
    </source>
</reference>
<evidence type="ECO:0000313" key="2">
    <source>
        <dbReference type="EMBL" id="THU78181.1"/>
    </source>
</evidence>
<gene>
    <name evidence="2" type="ORF">K435DRAFT_811775</name>
</gene>
<dbReference type="SUPFAM" id="SSF53098">
    <property type="entry name" value="Ribonuclease H-like"/>
    <property type="match status" value="1"/>
</dbReference>
<accession>A0A4S8KRD6</accession>
<dbReference type="OrthoDB" id="1607513at2759"/>